<dbReference type="EMBL" id="CP072110">
    <property type="protein sequence ID" value="QTH64558.1"/>
    <property type="molecule type" value="Genomic_DNA"/>
</dbReference>
<dbReference type="InterPro" id="IPR036942">
    <property type="entry name" value="Beta-barrel_TonB_sf"/>
</dbReference>
<feature type="short sequence motif" description="TonB box" evidence="12">
    <location>
        <begin position="45"/>
        <end position="51"/>
    </location>
</feature>
<evidence type="ECO:0000256" key="7">
    <source>
        <dbReference type="ARBA" id="ARBA00023065"/>
    </source>
</evidence>
<dbReference type="InterPro" id="IPR039426">
    <property type="entry name" value="TonB-dep_rcpt-like"/>
</dbReference>
<dbReference type="Pfam" id="PF07715">
    <property type="entry name" value="Plug"/>
    <property type="match status" value="1"/>
</dbReference>
<reference evidence="17" key="1">
    <citation type="submission" date="2021-03" db="EMBL/GenBank/DDBJ databases">
        <title>Description of Psychrosphaera ytuae sp. nov. isolated from deep sea sediment of South China Sea.</title>
        <authorList>
            <person name="Zhang J."/>
            <person name="Xu X.-D."/>
        </authorList>
    </citation>
    <scope>NUCLEOTIDE SEQUENCE</scope>
    <source>
        <strain evidence="17">MTZ26</strain>
    </source>
</reference>
<keyword evidence="5 11" id="KW-0812">Transmembrane</keyword>
<evidence type="ECO:0000313" key="17">
    <source>
        <dbReference type="EMBL" id="QTH64558.1"/>
    </source>
</evidence>
<dbReference type="PROSITE" id="PS52016">
    <property type="entry name" value="TONB_DEPENDENT_REC_3"/>
    <property type="match status" value="1"/>
</dbReference>
<evidence type="ECO:0000256" key="5">
    <source>
        <dbReference type="ARBA" id="ARBA00022692"/>
    </source>
</evidence>
<keyword evidence="14" id="KW-0732">Signal</keyword>
<evidence type="ECO:0000256" key="4">
    <source>
        <dbReference type="ARBA" id="ARBA00022496"/>
    </source>
</evidence>
<evidence type="ECO:0000256" key="12">
    <source>
        <dbReference type="PROSITE-ProRule" id="PRU10143"/>
    </source>
</evidence>
<dbReference type="PANTHER" id="PTHR32552:SF81">
    <property type="entry name" value="TONB-DEPENDENT OUTER MEMBRANE RECEPTOR"/>
    <property type="match status" value="1"/>
</dbReference>
<name>A0A975HIV3_9GAMM</name>
<dbReference type="PROSITE" id="PS00430">
    <property type="entry name" value="TONB_DEPENDENT_REC_1"/>
    <property type="match status" value="1"/>
</dbReference>
<keyword evidence="9 11" id="KW-0472">Membrane</keyword>
<evidence type="ECO:0000256" key="1">
    <source>
        <dbReference type="ARBA" id="ARBA00004571"/>
    </source>
</evidence>
<keyword evidence="3 11" id="KW-1134">Transmembrane beta strand</keyword>
<comment type="subcellular location">
    <subcellularLocation>
        <location evidence="1 11">Cell outer membrane</location>
        <topology evidence="1 11">Multi-pass membrane protein</topology>
    </subcellularLocation>
</comment>
<keyword evidence="10 11" id="KW-0998">Cell outer membrane</keyword>
<evidence type="ECO:0000259" key="15">
    <source>
        <dbReference type="Pfam" id="PF00593"/>
    </source>
</evidence>
<dbReference type="RefSeq" id="WP_208832612.1">
    <property type="nucleotide sequence ID" value="NZ_CP072110.1"/>
</dbReference>
<protein>
    <submittedName>
        <fullName evidence="17">TonB-dependent receptor</fullName>
    </submittedName>
</protein>
<dbReference type="Gene3D" id="2.40.170.20">
    <property type="entry name" value="TonB-dependent receptor, beta-barrel domain"/>
    <property type="match status" value="1"/>
</dbReference>
<evidence type="ECO:0000256" key="2">
    <source>
        <dbReference type="ARBA" id="ARBA00022448"/>
    </source>
</evidence>
<evidence type="ECO:0000259" key="16">
    <source>
        <dbReference type="Pfam" id="PF07715"/>
    </source>
</evidence>
<dbReference type="AlphaFoldDB" id="A0A975HIV3"/>
<evidence type="ECO:0000256" key="10">
    <source>
        <dbReference type="ARBA" id="ARBA00023237"/>
    </source>
</evidence>
<keyword evidence="2 11" id="KW-0813">Transport</keyword>
<proteinExistence type="inferred from homology"/>
<evidence type="ECO:0000256" key="8">
    <source>
        <dbReference type="ARBA" id="ARBA00023077"/>
    </source>
</evidence>
<evidence type="ECO:0000256" key="9">
    <source>
        <dbReference type="ARBA" id="ARBA00023136"/>
    </source>
</evidence>
<comment type="similarity">
    <text evidence="11 13">Belongs to the TonB-dependent receptor family.</text>
</comment>
<evidence type="ECO:0000256" key="11">
    <source>
        <dbReference type="PROSITE-ProRule" id="PRU01360"/>
    </source>
</evidence>
<evidence type="ECO:0000256" key="6">
    <source>
        <dbReference type="ARBA" id="ARBA00023004"/>
    </source>
</evidence>
<sequence>MDSQSTALFKFSALSFAIYAAMHSASSVAEVSSAPQAAVEKEIETIEVTATRRTGTAQEVPMNISALDGDIMKTQNILSQEDVARWVPGLTISDQGGREDAAIIVRGLNTNTSDRIADGGTVATYIGEIALKSDIRLTDIKRVEVLIGPQGTLYGAGTLGGAIRYILNDPELDYTSASLSADLFSLAHSSGLGNELGAVFNTPIIDDELALRVSINRYDTPGFIDYNYILREPGVSQADPNWDDPSAVQANLRQVSDANDEQVLTFRAAAKWAPNDTFSATLNYFYQNQKNGGNSTDNYQSLSQDNPISGLIGQYQNASRYEEPNEKTDKLLSLEMELDLGFADLVSATGYAEYEQAGQRDQTDLLMQDIWSGYADYPAYTGDSGSSETISQELRLVSNADSDFNWIVGLYYNKVESQNDDREYTPGATRDWFDGEYVNIEYDLEYIAKGWAEDEESAIFGELGYQFTDSLSMVLGARFYEYDVATWSAATAPFYDGEIASTDELNYEEVSASDSGSLFKFNLSYQANKQVLTYFTISEGFRLGGGNGLVACTNPLTTQVCALPNEIDYKPDTTTNTELGIKSSWMKNKLHLNAALFSVDWDDAQIGAASVNGAELITLNAGKANSTGIELSGRTTLIQDWTLFASYSYAKAELTEDAPFLFGVKDDAGTALQDFYDGKGGDRLPGAPQQQFSLGVTYQTDVMDDLPLSINYGLTAQDEVITKVGLRADGETLPGYALSNLSATLMLDSWSVTAYVDNMFNKYSYTSTRRDKSWAGQAKFESQNKDLPELGRVYGHYVTKPRTIGVRVNYEFDM</sequence>
<keyword evidence="7" id="KW-0406">Ion transport</keyword>
<dbReference type="PANTHER" id="PTHR32552">
    <property type="entry name" value="FERRICHROME IRON RECEPTOR-RELATED"/>
    <property type="match status" value="1"/>
</dbReference>
<dbReference type="InterPro" id="IPR012910">
    <property type="entry name" value="Plug_dom"/>
</dbReference>
<evidence type="ECO:0000313" key="18">
    <source>
        <dbReference type="Proteomes" id="UP000682739"/>
    </source>
</evidence>
<accession>A0A975HIV3</accession>
<dbReference type="InterPro" id="IPR000531">
    <property type="entry name" value="Beta-barrel_TonB"/>
</dbReference>
<evidence type="ECO:0000256" key="13">
    <source>
        <dbReference type="RuleBase" id="RU003357"/>
    </source>
</evidence>
<keyword evidence="4" id="KW-0410">Iron transport</keyword>
<feature type="chain" id="PRO_5038022575" evidence="14">
    <location>
        <begin position="30"/>
        <end position="814"/>
    </location>
</feature>
<dbReference type="KEGG" id="psym:J1N51_03555"/>
<dbReference type="GO" id="GO:0006826">
    <property type="term" value="P:iron ion transport"/>
    <property type="evidence" value="ECO:0007669"/>
    <property type="project" value="UniProtKB-KW"/>
</dbReference>
<dbReference type="Proteomes" id="UP000682739">
    <property type="component" value="Chromosome"/>
</dbReference>
<evidence type="ECO:0000256" key="14">
    <source>
        <dbReference type="SAM" id="SignalP"/>
    </source>
</evidence>
<feature type="domain" description="TonB-dependent receptor plug" evidence="16">
    <location>
        <begin position="57"/>
        <end position="162"/>
    </location>
</feature>
<organism evidence="17 18">
    <name type="scientific">Psychrosphaera ytuae</name>
    <dbReference type="NCBI Taxonomy" id="2820710"/>
    <lineage>
        <taxon>Bacteria</taxon>
        <taxon>Pseudomonadati</taxon>
        <taxon>Pseudomonadota</taxon>
        <taxon>Gammaproteobacteria</taxon>
        <taxon>Alteromonadales</taxon>
        <taxon>Pseudoalteromonadaceae</taxon>
        <taxon>Psychrosphaera</taxon>
    </lineage>
</organism>
<keyword evidence="8 12" id="KW-0798">TonB box</keyword>
<dbReference type="GO" id="GO:0009279">
    <property type="term" value="C:cell outer membrane"/>
    <property type="evidence" value="ECO:0007669"/>
    <property type="project" value="UniProtKB-SubCell"/>
</dbReference>
<dbReference type="SUPFAM" id="SSF56935">
    <property type="entry name" value="Porins"/>
    <property type="match status" value="1"/>
</dbReference>
<keyword evidence="18" id="KW-1185">Reference proteome</keyword>
<gene>
    <name evidence="17" type="ORF">J1N51_03555</name>
</gene>
<evidence type="ECO:0000256" key="3">
    <source>
        <dbReference type="ARBA" id="ARBA00022452"/>
    </source>
</evidence>
<keyword evidence="17" id="KW-0675">Receptor</keyword>
<feature type="domain" description="TonB-dependent receptor-like beta-barrel" evidence="15">
    <location>
        <begin position="288"/>
        <end position="758"/>
    </location>
</feature>
<dbReference type="Pfam" id="PF00593">
    <property type="entry name" value="TonB_dep_Rec_b-barrel"/>
    <property type="match status" value="1"/>
</dbReference>
<keyword evidence="6" id="KW-0408">Iron</keyword>
<dbReference type="InterPro" id="IPR010916">
    <property type="entry name" value="TonB_box_CS"/>
</dbReference>
<feature type="signal peptide" evidence="14">
    <location>
        <begin position="1"/>
        <end position="29"/>
    </location>
</feature>